<organism evidence="1 2">
    <name type="scientific">Hymenobacter arizonensis</name>
    <name type="common">Siccationidurans arizonensis</name>
    <dbReference type="NCBI Taxonomy" id="1227077"/>
    <lineage>
        <taxon>Bacteria</taxon>
        <taxon>Pseudomonadati</taxon>
        <taxon>Bacteroidota</taxon>
        <taxon>Cytophagia</taxon>
        <taxon>Cytophagales</taxon>
        <taxon>Hymenobacteraceae</taxon>
        <taxon>Hymenobacter</taxon>
    </lineage>
</organism>
<protein>
    <submittedName>
        <fullName evidence="1">Uncharacterized protein</fullName>
    </submittedName>
</protein>
<accession>A0A1I5Z7E6</accession>
<keyword evidence="2" id="KW-1185">Reference proteome</keyword>
<sequence>MRKHRGLHRLSDAKRARLHEEDRPVEGITELKIYPAWLLIGLGIANEQALGMAPSYVR</sequence>
<proteinExistence type="predicted"/>
<evidence type="ECO:0000313" key="2">
    <source>
        <dbReference type="Proteomes" id="UP000199029"/>
    </source>
</evidence>
<reference evidence="2" key="1">
    <citation type="submission" date="2016-10" db="EMBL/GenBank/DDBJ databases">
        <authorList>
            <person name="Varghese N."/>
            <person name="Submissions S."/>
        </authorList>
    </citation>
    <scope>NUCLEOTIDE SEQUENCE [LARGE SCALE GENOMIC DNA]</scope>
    <source>
        <strain evidence="2">OR362-8,ATCC BAA-1266,JCM 13504</strain>
    </source>
</reference>
<evidence type="ECO:0000313" key="1">
    <source>
        <dbReference type="EMBL" id="SFQ52374.1"/>
    </source>
</evidence>
<name>A0A1I5Z7E6_HYMAR</name>
<gene>
    <name evidence="1" type="ORF">SAMN04515668_2780</name>
</gene>
<dbReference type="EMBL" id="FOXS01000003">
    <property type="protein sequence ID" value="SFQ52374.1"/>
    <property type="molecule type" value="Genomic_DNA"/>
</dbReference>
<dbReference type="AlphaFoldDB" id="A0A1I5Z7E6"/>
<dbReference type="Proteomes" id="UP000199029">
    <property type="component" value="Unassembled WGS sequence"/>
</dbReference>